<dbReference type="EMBL" id="CADIKH010000048">
    <property type="protein sequence ID" value="CAB3770848.1"/>
    <property type="molecule type" value="Genomic_DNA"/>
</dbReference>
<keyword evidence="2" id="KW-1133">Transmembrane helix</keyword>
<reference evidence="3 4" key="1">
    <citation type="submission" date="2020-04" db="EMBL/GenBank/DDBJ databases">
        <authorList>
            <person name="De Canck E."/>
        </authorList>
    </citation>
    <scope>NUCLEOTIDE SEQUENCE [LARGE SCALE GENOMIC DNA]</scope>
    <source>
        <strain evidence="3 4">LMG 29542</strain>
    </source>
</reference>
<dbReference type="SUPFAM" id="SSF52540">
    <property type="entry name" value="P-loop containing nucleoside triphosphate hydrolases"/>
    <property type="match status" value="1"/>
</dbReference>
<organism evidence="3 4">
    <name type="scientific">Paraburkholderia humisilvae</name>
    <dbReference type="NCBI Taxonomy" id="627669"/>
    <lineage>
        <taxon>Bacteria</taxon>
        <taxon>Pseudomonadati</taxon>
        <taxon>Pseudomonadota</taxon>
        <taxon>Betaproteobacteria</taxon>
        <taxon>Burkholderiales</taxon>
        <taxon>Burkholderiaceae</taxon>
        <taxon>Paraburkholderia</taxon>
    </lineage>
</organism>
<dbReference type="InterPro" id="IPR027417">
    <property type="entry name" value="P-loop_NTPase"/>
</dbReference>
<keyword evidence="2" id="KW-0812">Transmembrane</keyword>
<evidence type="ECO:0000313" key="4">
    <source>
        <dbReference type="Proteomes" id="UP000494363"/>
    </source>
</evidence>
<gene>
    <name evidence="3" type="ORF">LMG29542_06464</name>
</gene>
<keyword evidence="4" id="KW-1185">Reference proteome</keyword>
<feature type="transmembrane region" description="Helical" evidence="2">
    <location>
        <begin position="108"/>
        <end position="129"/>
    </location>
</feature>
<protein>
    <recommendedName>
        <fullName evidence="5">TraD/TraG TraM recognition site domain-containing protein</fullName>
    </recommendedName>
</protein>
<name>A0A6J5EW59_9BURK</name>
<feature type="region of interest" description="Disordered" evidence="1">
    <location>
        <begin position="561"/>
        <end position="600"/>
    </location>
</feature>
<dbReference type="AlphaFoldDB" id="A0A6J5EW59"/>
<evidence type="ECO:0008006" key="5">
    <source>
        <dbReference type="Google" id="ProtNLM"/>
    </source>
</evidence>
<evidence type="ECO:0000313" key="3">
    <source>
        <dbReference type="EMBL" id="CAB3770848.1"/>
    </source>
</evidence>
<dbReference type="Gene3D" id="3.40.50.300">
    <property type="entry name" value="P-loop containing nucleotide triphosphate hydrolases"/>
    <property type="match status" value="2"/>
</dbReference>
<dbReference type="Proteomes" id="UP000494363">
    <property type="component" value="Unassembled WGS sequence"/>
</dbReference>
<feature type="transmembrane region" description="Helical" evidence="2">
    <location>
        <begin position="26"/>
        <end position="48"/>
    </location>
</feature>
<accession>A0A6J5EW59</accession>
<sequence length="600" mass="67239">MIFHGLGFHTLVSGALMRWLEWSSPWYWVGLALTLFAVGFLHPVPWNLPRDEESFVTHALLVARKTSVFGLLILALLVPFLTYAAYVIDQKERPSPSADILDWGFERFAHYSTMPASALIAALILRLLWDRYASPALSGMWRAMRVTQKMDRLVDARDEIANLKARSFEPEKYFADGKIFYGLDENNLPVYFDVTEFLTTHHLVLGPSDFGKGIILQGIFKQCIRFGFGVFYVDPKGDDWVPYLLQNEARKAGRRFFFLDLRPEGKGTWHPFVGGSSRERRTRITRAFNLDKSGTDSDVYKAKERALLDDALENTDGSVKAMLDYVKNRADSELSMLRDSLHEWSRITTFAQPGRRKGHSIEACLMNNAVVYVRGDLRDPVVKDATKAYIAELTGEINRLAKVRPAHVVFGVDELKFTASAEINEALATIRQSRCNMFLLGQSIANVEAPDDRRLDGEALARELEVNTPIKLVYRAADERTAEWAEKMSATQQLSIVQRELTKTNAHGGELWEGHRMIGNQEAPVVSGTTVLNLPRRVAIAFMPGRLATKLFASPTTIDNSYASWEDGPSGMSPTTDGPDNDASDDTQGASRGARIGTHL</sequence>
<dbReference type="RefSeq" id="WP_377693345.1">
    <property type="nucleotide sequence ID" value="NZ_JBHLTK010000132.1"/>
</dbReference>
<keyword evidence="2" id="KW-0472">Membrane</keyword>
<feature type="transmembrane region" description="Helical" evidence="2">
    <location>
        <begin position="68"/>
        <end position="88"/>
    </location>
</feature>
<evidence type="ECO:0000256" key="1">
    <source>
        <dbReference type="SAM" id="MobiDB-lite"/>
    </source>
</evidence>
<proteinExistence type="predicted"/>
<evidence type="ECO:0000256" key="2">
    <source>
        <dbReference type="SAM" id="Phobius"/>
    </source>
</evidence>